<dbReference type="InterPro" id="IPR006073">
    <property type="entry name" value="GTP-bd"/>
</dbReference>
<feature type="region of interest" description="Disordered" evidence="2">
    <location>
        <begin position="1"/>
        <end position="20"/>
    </location>
</feature>
<dbReference type="EMBL" id="KN834780">
    <property type="protein sequence ID" value="KIK59281.1"/>
    <property type="molecule type" value="Genomic_DNA"/>
</dbReference>
<feature type="coiled-coil region" evidence="1">
    <location>
        <begin position="204"/>
        <end position="313"/>
    </location>
</feature>
<evidence type="ECO:0000313" key="5">
    <source>
        <dbReference type="Proteomes" id="UP000053593"/>
    </source>
</evidence>
<dbReference type="HOGENOM" id="CLU_018003_1_0_1"/>
<gene>
    <name evidence="4" type="ORF">GYMLUDRAFT_97773</name>
</gene>
<proteinExistence type="predicted"/>
<dbReference type="Proteomes" id="UP000053593">
    <property type="component" value="Unassembled WGS sequence"/>
</dbReference>
<name>A0A0D0BUU6_9AGAR</name>
<dbReference type="OrthoDB" id="3255035at2759"/>
<sequence length="357" mass="40542">MASKTRTEEYLNDSNEESSSTGEDNLIIAVIGSAGSGKSSFIKLLAEEGTVESNVSGIQIVDVFDELTGRRVTLLDTPGIDDENGVTATQLMKKITEFSITQYDSIRNLNGLVYMHSVAGSTESGGLGTSNLKWFSNLSDSNTFNNVVVLTTFWDDPSAWNVGEEREDELKSKFRQLETGGAEFMRHDKTVLSARRVLKHLVLKSEMDVLKAKHKAEIARLEAELRKLRKKNGELEEQLKRETADLQRKLEDAENEKAELLKDLASEKKIRQDLEAKMQQEKDEHKKQEQEWAKKYKQQYEAYKAVLNGLHDKLQQMLDDRWIKFEWGVAQELLLVPSLVAKSFLGTFSLDMDMKKK</sequence>
<dbReference type="AlphaFoldDB" id="A0A0D0BUU6"/>
<protein>
    <recommendedName>
        <fullName evidence="3">G domain-containing protein</fullName>
    </recommendedName>
</protein>
<dbReference type="Gene3D" id="3.40.50.300">
    <property type="entry name" value="P-loop containing nucleotide triphosphate hydrolases"/>
    <property type="match status" value="1"/>
</dbReference>
<feature type="domain" description="G" evidence="3">
    <location>
        <begin position="28"/>
        <end position="91"/>
    </location>
</feature>
<keyword evidence="5" id="KW-1185">Reference proteome</keyword>
<dbReference type="Pfam" id="PF01926">
    <property type="entry name" value="MMR_HSR1"/>
    <property type="match status" value="1"/>
</dbReference>
<evidence type="ECO:0000256" key="1">
    <source>
        <dbReference type="SAM" id="Coils"/>
    </source>
</evidence>
<dbReference type="GO" id="GO:0005525">
    <property type="term" value="F:GTP binding"/>
    <property type="evidence" value="ECO:0007669"/>
    <property type="project" value="InterPro"/>
</dbReference>
<dbReference type="InterPro" id="IPR027417">
    <property type="entry name" value="P-loop_NTPase"/>
</dbReference>
<evidence type="ECO:0000259" key="3">
    <source>
        <dbReference type="Pfam" id="PF01926"/>
    </source>
</evidence>
<reference evidence="4 5" key="1">
    <citation type="submission" date="2014-04" db="EMBL/GenBank/DDBJ databases">
        <title>Evolutionary Origins and Diversification of the Mycorrhizal Mutualists.</title>
        <authorList>
            <consortium name="DOE Joint Genome Institute"/>
            <consortium name="Mycorrhizal Genomics Consortium"/>
            <person name="Kohler A."/>
            <person name="Kuo A."/>
            <person name="Nagy L.G."/>
            <person name="Floudas D."/>
            <person name="Copeland A."/>
            <person name="Barry K.W."/>
            <person name="Cichocki N."/>
            <person name="Veneault-Fourrey C."/>
            <person name="LaButti K."/>
            <person name="Lindquist E.A."/>
            <person name="Lipzen A."/>
            <person name="Lundell T."/>
            <person name="Morin E."/>
            <person name="Murat C."/>
            <person name="Riley R."/>
            <person name="Ohm R."/>
            <person name="Sun H."/>
            <person name="Tunlid A."/>
            <person name="Henrissat B."/>
            <person name="Grigoriev I.V."/>
            <person name="Hibbett D.S."/>
            <person name="Martin F."/>
        </authorList>
    </citation>
    <scope>NUCLEOTIDE SEQUENCE [LARGE SCALE GENOMIC DNA]</scope>
    <source>
        <strain evidence="4 5">FD-317 M1</strain>
    </source>
</reference>
<evidence type="ECO:0000313" key="4">
    <source>
        <dbReference type="EMBL" id="KIK59281.1"/>
    </source>
</evidence>
<evidence type="ECO:0000256" key="2">
    <source>
        <dbReference type="SAM" id="MobiDB-lite"/>
    </source>
</evidence>
<keyword evidence="1" id="KW-0175">Coiled coil</keyword>
<dbReference type="SUPFAM" id="SSF52540">
    <property type="entry name" value="P-loop containing nucleoside triphosphate hydrolases"/>
    <property type="match status" value="1"/>
</dbReference>
<dbReference type="CDD" id="cd00882">
    <property type="entry name" value="Ras_like_GTPase"/>
    <property type="match status" value="1"/>
</dbReference>
<accession>A0A0D0BUU6</accession>
<organism evidence="4 5">
    <name type="scientific">Collybiopsis luxurians FD-317 M1</name>
    <dbReference type="NCBI Taxonomy" id="944289"/>
    <lineage>
        <taxon>Eukaryota</taxon>
        <taxon>Fungi</taxon>
        <taxon>Dikarya</taxon>
        <taxon>Basidiomycota</taxon>
        <taxon>Agaricomycotina</taxon>
        <taxon>Agaricomycetes</taxon>
        <taxon>Agaricomycetidae</taxon>
        <taxon>Agaricales</taxon>
        <taxon>Marasmiineae</taxon>
        <taxon>Omphalotaceae</taxon>
        <taxon>Collybiopsis</taxon>
        <taxon>Collybiopsis luxurians</taxon>
    </lineage>
</organism>